<comment type="subcellular location">
    <subcellularLocation>
        <location evidence="3">Cell membrane</location>
        <topology evidence="3">Multi-pass membrane protein</topology>
    </subcellularLocation>
</comment>
<keyword evidence="24" id="KW-1185">Reference proteome</keyword>
<feature type="transmembrane region" description="Helical" evidence="21">
    <location>
        <begin position="151"/>
        <end position="172"/>
    </location>
</feature>
<evidence type="ECO:0000256" key="21">
    <source>
        <dbReference type="SAM" id="Phobius"/>
    </source>
</evidence>
<evidence type="ECO:0000256" key="6">
    <source>
        <dbReference type="ARBA" id="ARBA00022617"/>
    </source>
</evidence>
<sequence length="282" mass="31321">MRRQHVYVLASENAGHAAQAVADPGIVDILLWGVLPYVALVVLIGGTIWRYRTDQFGWTTRSSQVYESKLLRIASPLFHYGLAAVFLGHVGGLVVPKSFTDLFLSEDAYHMMALVVGSAAAIATIVGMFILIGRRASNSRVRSATTRNDVLMYVVLVLVILAGTAATLLSAVNPSGGLPPVNGHEVHFNYRETIAVWFRSLFYFHPEVALMVNIPVAFKIHIVVAMVLFIIWPFTRLVHALTVPLHYLFRPYTVYRTRGGQRVGARRGWDPVGTLPRERADR</sequence>
<reference evidence="23 24" key="3">
    <citation type="journal article" date="2010" name="Sequencing">
        <title>Complete Genome Sequence of Rothia mucilaginosa DY-18: A Clinical Isolate with Dense Meshwork-Like Structures from a Persistent Apical Periodontitis Lesion.</title>
        <authorList>
            <person name="Yamane K."/>
            <person name="Nambu T."/>
            <person name="Yamanaka T."/>
            <person name="Mashimo C."/>
            <person name="Sugimori C."/>
            <person name="Leung K.-P."/>
            <person name="Fukushima H."/>
        </authorList>
    </citation>
    <scope>NUCLEOTIDE SEQUENCE [LARGE SCALE GENOMIC DNA]</scope>
    <source>
        <strain evidence="23 24">DY-18</strain>
    </source>
</reference>
<feature type="transmembrane region" description="Helical" evidence="21">
    <location>
        <begin position="29"/>
        <end position="49"/>
    </location>
</feature>
<evidence type="ECO:0000256" key="9">
    <source>
        <dbReference type="ARBA" id="ARBA00022982"/>
    </source>
</evidence>
<dbReference type="InterPro" id="IPR023234">
    <property type="entry name" value="NarG-like_domain"/>
</dbReference>
<keyword evidence="12 20" id="KW-0408">Iron</keyword>
<dbReference type="FunFam" id="1.20.950.20:FF:000001">
    <property type="entry name" value="Respiratory nitrate reductase subunit gamma"/>
    <property type="match status" value="1"/>
</dbReference>
<evidence type="ECO:0000256" key="7">
    <source>
        <dbReference type="ARBA" id="ARBA00022692"/>
    </source>
</evidence>
<keyword evidence="13" id="KW-0534">Nitrate assimilation</keyword>
<feature type="domain" description="NarG-like" evidence="22">
    <location>
        <begin position="29"/>
        <end position="258"/>
    </location>
</feature>
<comment type="similarity">
    <text evidence="17">In the C-terminal section; belongs to the nitrate reductase gamma subunit family.</text>
</comment>
<evidence type="ECO:0000256" key="19">
    <source>
        <dbReference type="ARBA" id="ARBA00071287"/>
    </source>
</evidence>
<dbReference type="SUPFAM" id="SSF103501">
    <property type="entry name" value="Respiratory nitrate reductase 1 gamma chain"/>
    <property type="match status" value="1"/>
</dbReference>
<evidence type="ECO:0000256" key="18">
    <source>
        <dbReference type="ARBA" id="ARBA00061480"/>
    </source>
</evidence>
<dbReference type="InterPro" id="IPR051936">
    <property type="entry name" value="Heme-iron_electron_transfer"/>
</dbReference>
<dbReference type="GO" id="GO:0009325">
    <property type="term" value="C:nitrate reductase complex"/>
    <property type="evidence" value="ECO:0007669"/>
    <property type="project" value="InterPro"/>
</dbReference>
<feature type="transmembrane region" description="Helical" evidence="21">
    <location>
        <begin position="108"/>
        <end position="131"/>
    </location>
</feature>
<dbReference type="InterPro" id="IPR036197">
    <property type="entry name" value="NarG-like_sf"/>
</dbReference>
<proteinExistence type="inferred from homology"/>
<feature type="binding site" description="axial binding residue" evidence="20">
    <location>
        <position position="239"/>
    </location>
    <ligand>
        <name>heme b</name>
        <dbReference type="ChEBI" id="CHEBI:60344"/>
        <label>1</label>
    </ligand>
    <ligandPart>
        <name>Fe</name>
        <dbReference type="ChEBI" id="CHEBI:18248"/>
    </ligandPart>
</feature>
<comment type="function">
    <text evidence="15">Does not seem to have nitrate reductase activity.</text>
</comment>
<feature type="transmembrane region" description="Helical" evidence="21">
    <location>
        <begin position="208"/>
        <end position="232"/>
    </location>
</feature>
<evidence type="ECO:0000256" key="12">
    <source>
        <dbReference type="ARBA" id="ARBA00023004"/>
    </source>
</evidence>
<evidence type="ECO:0000256" key="11">
    <source>
        <dbReference type="ARBA" id="ARBA00023002"/>
    </source>
</evidence>
<evidence type="ECO:0000256" key="15">
    <source>
        <dbReference type="ARBA" id="ARBA00056200"/>
    </source>
</evidence>
<dbReference type="NCBIfam" id="TIGR00351">
    <property type="entry name" value="narI"/>
    <property type="match status" value="1"/>
</dbReference>
<evidence type="ECO:0000256" key="2">
    <source>
        <dbReference type="ARBA" id="ARBA00001970"/>
    </source>
</evidence>
<dbReference type="Pfam" id="PF02665">
    <property type="entry name" value="Nitrate_red_gam"/>
    <property type="match status" value="1"/>
</dbReference>
<dbReference type="GO" id="GO:0042128">
    <property type="term" value="P:nitrate assimilation"/>
    <property type="evidence" value="ECO:0007669"/>
    <property type="project" value="UniProtKB-KW"/>
</dbReference>
<dbReference type="eggNOG" id="COG2181">
    <property type="taxonomic scope" value="Bacteria"/>
</dbReference>
<keyword evidence="10 21" id="KW-1133">Transmembrane helix</keyword>
<keyword evidence="6 20" id="KW-0349">Heme</keyword>
<evidence type="ECO:0000256" key="3">
    <source>
        <dbReference type="ARBA" id="ARBA00004651"/>
    </source>
</evidence>
<evidence type="ECO:0000313" key="23">
    <source>
        <dbReference type="EMBL" id="BAI64287.1"/>
    </source>
</evidence>
<evidence type="ECO:0000256" key="5">
    <source>
        <dbReference type="ARBA" id="ARBA00022475"/>
    </source>
</evidence>
<dbReference type="Proteomes" id="UP000001883">
    <property type="component" value="Chromosome"/>
</dbReference>
<evidence type="ECO:0000256" key="4">
    <source>
        <dbReference type="ARBA" id="ARBA00022448"/>
    </source>
</evidence>
<dbReference type="Gene3D" id="1.20.950.20">
    <property type="entry name" value="Transmembrane di-heme cytochromes, Chain C"/>
    <property type="match status" value="1"/>
</dbReference>
<feature type="binding site" description="axial binding residue" evidence="20">
    <location>
        <position position="89"/>
    </location>
    <ligand>
        <name>heme b</name>
        <dbReference type="ChEBI" id="CHEBI:60344"/>
        <label>1</label>
    </ligand>
    <ligandPart>
        <name>Fe</name>
        <dbReference type="ChEBI" id="CHEBI:18248"/>
    </ligandPart>
</feature>
<comment type="similarity">
    <text evidence="18">In the N-terminal section; belongs to the nitrate reductase alpha subunit family.</text>
</comment>
<evidence type="ECO:0000256" key="13">
    <source>
        <dbReference type="ARBA" id="ARBA00023063"/>
    </source>
</evidence>
<dbReference type="InterPro" id="IPR003816">
    <property type="entry name" value="Nitrate_red_gam"/>
</dbReference>
<dbReference type="HOGENOM" id="CLU_092378_0_0_11"/>
<dbReference type="GO" id="GO:0020037">
    <property type="term" value="F:heme binding"/>
    <property type="evidence" value="ECO:0007669"/>
    <property type="project" value="TreeGrafter"/>
</dbReference>
<dbReference type="GO" id="GO:0008940">
    <property type="term" value="F:nitrate reductase activity"/>
    <property type="evidence" value="ECO:0007669"/>
    <property type="project" value="InterPro"/>
</dbReference>
<evidence type="ECO:0000259" key="22">
    <source>
        <dbReference type="Pfam" id="PF02665"/>
    </source>
</evidence>
<dbReference type="GO" id="GO:0005886">
    <property type="term" value="C:plasma membrane"/>
    <property type="evidence" value="ECO:0007669"/>
    <property type="project" value="UniProtKB-SubCell"/>
</dbReference>
<organism evidence="23 24">
    <name type="scientific">Rothia mucilaginosa (strain DY-18)</name>
    <name type="common">Stomatococcus mucilaginosus</name>
    <dbReference type="NCBI Taxonomy" id="680646"/>
    <lineage>
        <taxon>Bacteria</taxon>
        <taxon>Bacillati</taxon>
        <taxon>Actinomycetota</taxon>
        <taxon>Actinomycetes</taxon>
        <taxon>Micrococcales</taxon>
        <taxon>Micrococcaceae</taxon>
        <taxon>Rothia</taxon>
    </lineage>
</organism>
<keyword evidence="14 21" id="KW-0472">Membrane</keyword>
<evidence type="ECO:0000313" key="24">
    <source>
        <dbReference type="Proteomes" id="UP000001883"/>
    </source>
</evidence>
<feature type="binding site" description="axial binding residue" evidence="20">
    <location>
        <position position="79"/>
    </location>
    <ligand>
        <name>heme b</name>
        <dbReference type="ChEBI" id="CHEBI:60344"/>
        <label>1</label>
    </ligand>
    <ligandPart>
        <name>Fe</name>
        <dbReference type="ChEBI" id="CHEBI:18248"/>
    </ligandPart>
</feature>
<keyword evidence="7 21" id="KW-0812">Transmembrane</keyword>
<comment type="similarity">
    <text evidence="16">In the central section; belongs to the NarJ/NarW family.</text>
</comment>
<keyword evidence="9" id="KW-0249">Electron transport</keyword>
<dbReference type="PANTHER" id="PTHR30598">
    <property type="entry name" value="NITRATE REDUCTASE PRIVATE CHAPERONE, REDOX ENZYME MATURATION PROTEIN REMP FAMILY"/>
    <property type="match status" value="1"/>
</dbReference>
<dbReference type="GO" id="GO:0019645">
    <property type="term" value="P:anaerobic electron transport chain"/>
    <property type="evidence" value="ECO:0007669"/>
    <property type="project" value="TreeGrafter"/>
</dbReference>
<feature type="transmembrane region" description="Helical" evidence="21">
    <location>
        <begin position="70"/>
        <end position="88"/>
    </location>
</feature>
<feature type="binding site" description="axial binding residue" evidence="20">
    <location>
        <position position="221"/>
    </location>
    <ligand>
        <name>heme b</name>
        <dbReference type="ChEBI" id="CHEBI:60344"/>
        <label>1</label>
    </ligand>
    <ligandPart>
        <name>Fe</name>
        <dbReference type="ChEBI" id="CHEBI:18248"/>
    </ligandPart>
</feature>
<evidence type="ECO:0000256" key="8">
    <source>
        <dbReference type="ARBA" id="ARBA00022723"/>
    </source>
</evidence>
<dbReference type="AlphaFoldDB" id="D2NRL1"/>
<reference evidence="24" key="1">
    <citation type="submission" date="2009-07" db="EMBL/GenBank/DDBJ databases">
        <title>Complete genome sequence of Rothia mucilaginosa DJ.</title>
        <authorList>
            <person name="Yamane K."/>
            <person name="Nambu T."/>
            <person name="Mashimo C."/>
            <person name="Sugimori C."/>
            <person name="Yamanaka T."/>
            <person name="Leung K."/>
            <person name="Fukushima H."/>
        </authorList>
    </citation>
    <scope>NUCLEOTIDE SEQUENCE [LARGE SCALE GENOMIC DNA]</scope>
    <source>
        <strain evidence="24">DY-18</strain>
    </source>
</reference>
<accession>D2NRL1</accession>
<keyword evidence="5" id="KW-1003">Cell membrane</keyword>
<keyword evidence="8" id="KW-0479">Metal-binding</keyword>
<dbReference type="PANTHER" id="PTHR30598:SF3">
    <property type="entry name" value="RESPIRATORY NITRATE REDUCTASE 1 GAMMA CHAIN"/>
    <property type="match status" value="1"/>
</dbReference>
<name>D2NRL1_ROTMD</name>
<protein>
    <recommendedName>
        <fullName evidence="19">Nitrate reductase-like protein NarX</fullName>
    </recommendedName>
</protein>
<comment type="cofactor">
    <cofactor evidence="2">
        <name>heme b</name>
        <dbReference type="ChEBI" id="CHEBI:60344"/>
    </cofactor>
</comment>
<evidence type="ECO:0000256" key="17">
    <source>
        <dbReference type="ARBA" id="ARBA00061196"/>
    </source>
</evidence>
<reference evidence="23 24" key="2">
    <citation type="journal article" date="2010" name="J Osaka Dent Univ">
        <title>Isolation and identification of Rothia mucilaginosa from persistent apical periodontitis lesions.</title>
        <authorList>
            <person name="Yamane K."/>
            <person name="Yoshida M."/>
            <person name="Fujihira T."/>
            <person name="Baba T."/>
            <person name="Tsuji N."/>
            <person name="Hayashi H."/>
            <person name="Sugimori C."/>
            <person name="Yamanaka T."/>
            <person name="Mashimo C."/>
            <person name="Nambu T."/>
            <person name="Kawai H."/>
            <person name="Fukushima H."/>
        </authorList>
    </citation>
    <scope>NUCLEOTIDE SEQUENCE [LARGE SCALE GENOMIC DNA]</scope>
    <source>
        <strain evidence="23 24">DY-18</strain>
    </source>
</reference>
<keyword evidence="4" id="KW-0813">Transport</keyword>
<dbReference type="KEGG" id="rmu:RMDY18_04550"/>
<dbReference type="EMBL" id="AP011540">
    <property type="protein sequence ID" value="BAI64287.1"/>
    <property type="molecule type" value="Genomic_DNA"/>
</dbReference>
<keyword evidence="11" id="KW-0560">Oxidoreductase</keyword>
<gene>
    <name evidence="23" type="ordered locus">RMDY18_04550</name>
</gene>
<evidence type="ECO:0000256" key="20">
    <source>
        <dbReference type="PIRSR" id="PIRSR603816-1"/>
    </source>
</evidence>
<evidence type="ECO:0000256" key="1">
    <source>
        <dbReference type="ARBA" id="ARBA00001942"/>
    </source>
</evidence>
<evidence type="ECO:0000256" key="14">
    <source>
        <dbReference type="ARBA" id="ARBA00023136"/>
    </source>
</evidence>
<dbReference type="GO" id="GO:0046872">
    <property type="term" value="F:metal ion binding"/>
    <property type="evidence" value="ECO:0007669"/>
    <property type="project" value="UniProtKB-KW"/>
</dbReference>
<dbReference type="STRING" id="680646.RMDY18_04550"/>
<evidence type="ECO:0000256" key="16">
    <source>
        <dbReference type="ARBA" id="ARBA00061095"/>
    </source>
</evidence>
<dbReference type="GO" id="GO:0009055">
    <property type="term" value="F:electron transfer activity"/>
    <property type="evidence" value="ECO:0007669"/>
    <property type="project" value="TreeGrafter"/>
</dbReference>
<evidence type="ECO:0000256" key="10">
    <source>
        <dbReference type="ARBA" id="ARBA00022989"/>
    </source>
</evidence>
<comment type="cofactor">
    <cofactor evidence="1">
        <name>Mo-bis(molybdopterin guanine dinucleotide)</name>
        <dbReference type="ChEBI" id="CHEBI:60539"/>
    </cofactor>
</comment>